<dbReference type="EMBL" id="KN823054">
    <property type="protein sequence ID" value="KIO24796.1"/>
    <property type="molecule type" value="Genomic_DNA"/>
</dbReference>
<evidence type="ECO:0000313" key="3">
    <source>
        <dbReference type="EMBL" id="KIO24796.1"/>
    </source>
</evidence>
<keyword evidence="4" id="KW-1185">Reference proteome</keyword>
<evidence type="ECO:0000313" key="4">
    <source>
        <dbReference type="Proteomes" id="UP000054248"/>
    </source>
</evidence>
<dbReference type="GO" id="GO:0016787">
    <property type="term" value="F:hydrolase activity"/>
    <property type="evidence" value="ECO:0007669"/>
    <property type="project" value="UniProtKB-KW"/>
</dbReference>
<feature type="transmembrane region" description="Helical" evidence="2">
    <location>
        <begin position="142"/>
        <end position="162"/>
    </location>
</feature>
<organism evidence="3 4">
    <name type="scientific">Tulasnella calospora MUT 4182</name>
    <dbReference type="NCBI Taxonomy" id="1051891"/>
    <lineage>
        <taxon>Eukaryota</taxon>
        <taxon>Fungi</taxon>
        <taxon>Dikarya</taxon>
        <taxon>Basidiomycota</taxon>
        <taxon>Agaricomycotina</taxon>
        <taxon>Agaricomycetes</taxon>
        <taxon>Cantharellales</taxon>
        <taxon>Tulasnellaceae</taxon>
        <taxon>Tulasnella</taxon>
    </lineage>
</organism>
<keyword evidence="2" id="KW-0812">Transmembrane</keyword>
<feature type="transmembrane region" description="Helical" evidence="2">
    <location>
        <begin position="250"/>
        <end position="269"/>
    </location>
</feature>
<dbReference type="OrthoDB" id="2562239at2759"/>
<reference evidence="3 4" key="1">
    <citation type="submission" date="2014-04" db="EMBL/GenBank/DDBJ databases">
        <authorList>
            <consortium name="DOE Joint Genome Institute"/>
            <person name="Kuo A."/>
            <person name="Girlanda M."/>
            <person name="Perotto S."/>
            <person name="Kohler A."/>
            <person name="Nagy L.G."/>
            <person name="Floudas D."/>
            <person name="Copeland A."/>
            <person name="Barry K.W."/>
            <person name="Cichocki N."/>
            <person name="Veneault-Fourrey C."/>
            <person name="LaButti K."/>
            <person name="Lindquist E.A."/>
            <person name="Lipzen A."/>
            <person name="Lundell T."/>
            <person name="Morin E."/>
            <person name="Murat C."/>
            <person name="Sun H."/>
            <person name="Tunlid A."/>
            <person name="Henrissat B."/>
            <person name="Grigoriev I.V."/>
            <person name="Hibbett D.S."/>
            <person name="Martin F."/>
            <person name="Nordberg H.P."/>
            <person name="Cantor M.N."/>
            <person name="Hua S.X."/>
        </authorList>
    </citation>
    <scope>NUCLEOTIDE SEQUENCE [LARGE SCALE GENOMIC DNA]</scope>
    <source>
        <strain evidence="3 4">MUT 4182</strain>
    </source>
</reference>
<feature type="transmembrane region" description="Helical" evidence="2">
    <location>
        <begin position="182"/>
        <end position="204"/>
    </location>
</feature>
<keyword evidence="2" id="KW-1133">Transmembrane helix</keyword>
<feature type="transmembrane region" description="Helical" evidence="2">
    <location>
        <begin position="216"/>
        <end position="235"/>
    </location>
</feature>
<dbReference type="Proteomes" id="UP000054248">
    <property type="component" value="Unassembled WGS sequence"/>
</dbReference>
<feature type="region of interest" description="Disordered" evidence="1">
    <location>
        <begin position="318"/>
        <end position="347"/>
    </location>
</feature>
<proteinExistence type="predicted"/>
<feature type="region of interest" description="Disordered" evidence="1">
    <location>
        <begin position="373"/>
        <end position="428"/>
    </location>
</feature>
<evidence type="ECO:0000256" key="2">
    <source>
        <dbReference type="SAM" id="Phobius"/>
    </source>
</evidence>
<evidence type="ECO:0000256" key="1">
    <source>
        <dbReference type="SAM" id="MobiDB-lite"/>
    </source>
</evidence>
<sequence>MPSDSATPQLESTFAPIGGFPSSFDVAPTITFLALYGCLVPLCVFRISSRKSRNVVQLPIVAAIIERMLNLTVRLLQATGKWPWTSATLLEYQQITLEWGWIALAHAMVAFWRSVAVNATRPDAEKGEGADQKKMRKRIKKVTYAFDGSYWVAQLLGIGAAICWRISLHDGLSQGLKSQVDGLRYSAICLAMVLILASAGGALWTRNRMQGADQRACSYLVYLYLALLVVPIYRLTQYPSFSSSNTSKTLFYIFHLTPELLISGTLVALNTRQLFQTGPWGDYYFSWRKGWTTPSAGLRKRRQRLRLVTEERKSWRWSSNRSSTTSMQDDERTEENEDAEILIPKDLEGRPTLEEVRQVKHLPVATLRSPRFATFSRHERSDAAHPPSPPPMRERTWRRLDRPSSYVVPPESGRVPSPPSAALVRDDHGHGSFCYNGSLLP</sequence>
<dbReference type="AlphaFoldDB" id="A0A0C3QFD7"/>
<gene>
    <name evidence="3" type="ORF">M407DRAFT_25849</name>
</gene>
<protein>
    <submittedName>
        <fullName evidence="3">Glycoside hydrolase family 43 protein</fullName>
    </submittedName>
</protein>
<feature type="compositionally biased region" description="Basic and acidic residues" evidence="1">
    <location>
        <begin position="392"/>
        <end position="402"/>
    </location>
</feature>
<keyword evidence="3" id="KW-0378">Hydrolase</keyword>
<keyword evidence="2" id="KW-0472">Membrane</keyword>
<name>A0A0C3QFD7_9AGAM</name>
<feature type="compositionally biased region" description="Acidic residues" evidence="1">
    <location>
        <begin position="331"/>
        <end position="340"/>
    </location>
</feature>
<accession>A0A0C3QFD7</accession>
<feature type="transmembrane region" description="Helical" evidence="2">
    <location>
        <begin position="26"/>
        <end position="45"/>
    </location>
</feature>
<reference evidence="4" key="2">
    <citation type="submission" date="2015-01" db="EMBL/GenBank/DDBJ databases">
        <title>Evolutionary Origins and Diversification of the Mycorrhizal Mutualists.</title>
        <authorList>
            <consortium name="DOE Joint Genome Institute"/>
            <consortium name="Mycorrhizal Genomics Consortium"/>
            <person name="Kohler A."/>
            <person name="Kuo A."/>
            <person name="Nagy L.G."/>
            <person name="Floudas D."/>
            <person name="Copeland A."/>
            <person name="Barry K.W."/>
            <person name="Cichocki N."/>
            <person name="Veneault-Fourrey C."/>
            <person name="LaButti K."/>
            <person name="Lindquist E.A."/>
            <person name="Lipzen A."/>
            <person name="Lundell T."/>
            <person name="Morin E."/>
            <person name="Murat C."/>
            <person name="Riley R."/>
            <person name="Ohm R."/>
            <person name="Sun H."/>
            <person name="Tunlid A."/>
            <person name="Henrissat B."/>
            <person name="Grigoriev I.V."/>
            <person name="Hibbett D.S."/>
            <person name="Martin F."/>
        </authorList>
    </citation>
    <scope>NUCLEOTIDE SEQUENCE [LARGE SCALE GENOMIC DNA]</scope>
    <source>
        <strain evidence="4">MUT 4182</strain>
    </source>
</reference>
<dbReference type="HOGENOM" id="CLU_621416_0_0_1"/>